<dbReference type="Proteomes" id="UP001501195">
    <property type="component" value="Unassembled WGS sequence"/>
</dbReference>
<comment type="caution">
    <text evidence="2">The sequence shown here is derived from an EMBL/GenBank/DDBJ whole genome shotgun (WGS) entry which is preliminary data.</text>
</comment>
<sequence>MSYAGDLTPEAAYELLGSDAGAVLVDVRSDPEWRFVGVPDVSAHGKQPLFVSWRTGAPGAAEAFVAELAAAGVRPDGDTPVVLLCRSGVRSVAAAEALAAAGAGRAYNVVDGFEGPLDADGHRGGSGWRAAGLPWRQS</sequence>
<dbReference type="EMBL" id="BAABIL010000461">
    <property type="protein sequence ID" value="GAA4988480.1"/>
    <property type="molecule type" value="Genomic_DNA"/>
</dbReference>
<dbReference type="SUPFAM" id="SSF52821">
    <property type="entry name" value="Rhodanese/Cell cycle control phosphatase"/>
    <property type="match status" value="1"/>
</dbReference>
<accession>A0ABP9I637</accession>
<dbReference type="PROSITE" id="PS50206">
    <property type="entry name" value="RHODANESE_3"/>
    <property type="match status" value="1"/>
</dbReference>
<dbReference type="InterPro" id="IPR036873">
    <property type="entry name" value="Rhodanese-like_dom_sf"/>
</dbReference>
<name>A0ABP9I637_9ACTN</name>
<organism evidence="2 3">
    <name type="scientific">Kineococcus glutinatus</name>
    <dbReference type="NCBI Taxonomy" id="1070872"/>
    <lineage>
        <taxon>Bacteria</taxon>
        <taxon>Bacillati</taxon>
        <taxon>Actinomycetota</taxon>
        <taxon>Actinomycetes</taxon>
        <taxon>Kineosporiales</taxon>
        <taxon>Kineosporiaceae</taxon>
        <taxon>Kineococcus</taxon>
    </lineage>
</organism>
<keyword evidence="3" id="KW-1185">Reference proteome</keyword>
<protein>
    <submittedName>
        <fullName evidence="2">Rhodanese-like domain-containing protein</fullName>
    </submittedName>
</protein>
<dbReference type="SMART" id="SM00450">
    <property type="entry name" value="RHOD"/>
    <property type="match status" value="1"/>
</dbReference>
<dbReference type="RefSeq" id="WP_345713231.1">
    <property type="nucleotide sequence ID" value="NZ_BAABIL010000461.1"/>
</dbReference>
<dbReference type="InterPro" id="IPR044240">
    <property type="entry name" value="STR4-like"/>
</dbReference>
<dbReference type="InterPro" id="IPR001763">
    <property type="entry name" value="Rhodanese-like_dom"/>
</dbReference>
<dbReference type="PANTHER" id="PTHR47377">
    <property type="entry name" value="RHODANESE-LIKE DOMAIN-CONTAINING PROTEIN 4, CHLOROPLASTIC"/>
    <property type="match status" value="1"/>
</dbReference>
<dbReference type="PANTHER" id="PTHR47377:SF1">
    <property type="entry name" value="RHODANESE-LIKE DOMAIN-CONTAINING PROTEIN 4, CHLOROPLASTIC"/>
    <property type="match status" value="1"/>
</dbReference>
<dbReference type="Gene3D" id="3.40.250.10">
    <property type="entry name" value="Rhodanese-like domain"/>
    <property type="match status" value="1"/>
</dbReference>
<evidence type="ECO:0000313" key="3">
    <source>
        <dbReference type="Proteomes" id="UP001501195"/>
    </source>
</evidence>
<feature type="domain" description="Rhodanese" evidence="1">
    <location>
        <begin position="18"/>
        <end position="125"/>
    </location>
</feature>
<gene>
    <name evidence="2" type="ORF">GCM10023225_27690</name>
</gene>
<reference evidence="3" key="1">
    <citation type="journal article" date="2019" name="Int. J. Syst. Evol. Microbiol.">
        <title>The Global Catalogue of Microorganisms (GCM) 10K type strain sequencing project: providing services to taxonomists for standard genome sequencing and annotation.</title>
        <authorList>
            <consortium name="The Broad Institute Genomics Platform"/>
            <consortium name="The Broad Institute Genome Sequencing Center for Infectious Disease"/>
            <person name="Wu L."/>
            <person name="Ma J."/>
        </authorList>
    </citation>
    <scope>NUCLEOTIDE SEQUENCE [LARGE SCALE GENOMIC DNA]</scope>
    <source>
        <strain evidence="3">JCM 18126</strain>
    </source>
</reference>
<dbReference type="Pfam" id="PF00581">
    <property type="entry name" value="Rhodanese"/>
    <property type="match status" value="1"/>
</dbReference>
<proteinExistence type="predicted"/>
<evidence type="ECO:0000313" key="2">
    <source>
        <dbReference type="EMBL" id="GAA4988480.1"/>
    </source>
</evidence>
<evidence type="ECO:0000259" key="1">
    <source>
        <dbReference type="PROSITE" id="PS50206"/>
    </source>
</evidence>